<name>A0ABX7N086_9BACT</name>
<accession>A0ABX7N086</accession>
<evidence type="ECO:0008006" key="4">
    <source>
        <dbReference type="Google" id="ProtNLM"/>
    </source>
</evidence>
<dbReference type="Proteomes" id="UP000663090">
    <property type="component" value="Chromosome"/>
</dbReference>
<protein>
    <recommendedName>
        <fullName evidence="4">VCBS repeat-containing protein</fullName>
    </recommendedName>
</protein>
<feature type="signal peptide" evidence="1">
    <location>
        <begin position="1"/>
        <end position="23"/>
    </location>
</feature>
<organism evidence="2 3">
    <name type="scientific">Myxococcus landrumensis</name>
    <dbReference type="NCBI Taxonomy" id="2813577"/>
    <lineage>
        <taxon>Bacteria</taxon>
        <taxon>Pseudomonadati</taxon>
        <taxon>Myxococcota</taxon>
        <taxon>Myxococcia</taxon>
        <taxon>Myxococcales</taxon>
        <taxon>Cystobacterineae</taxon>
        <taxon>Myxococcaceae</taxon>
        <taxon>Myxococcus</taxon>
    </lineage>
</organism>
<evidence type="ECO:0000256" key="1">
    <source>
        <dbReference type="SAM" id="SignalP"/>
    </source>
</evidence>
<evidence type="ECO:0000313" key="3">
    <source>
        <dbReference type="Proteomes" id="UP000663090"/>
    </source>
</evidence>
<keyword evidence="3" id="KW-1185">Reference proteome</keyword>
<proteinExistence type="predicted"/>
<feature type="chain" id="PRO_5046326954" description="VCBS repeat-containing protein" evidence="1">
    <location>
        <begin position="24"/>
        <end position="246"/>
    </location>
</feature>
<keyword evidence="1" id="KW-0732">Signal</keyword>
<dbReference type="RefSeq" id="WP_206713670.1">
    <property type="nucleotide sequence ID" value="NZ_CP071091.1"/>
</dbReference>
<evidence type="ECO:0000313" key="2">
    <source>
        <dbReference type="EMBL" id="QSQ11931.1"/>
    </source>
</evidence>
<dbReference type="EMBL" id="CP071091">
    <property type="protein sequence ID" value="QSQ11931.1"/>
    <property type="molecule type" value="Genomic_DNA"/>
</dbReference>
<gene>
    <name evidence="2" type="ORF">JY572_26530</name>
</gene>
<reference evidence="2 3" key="1">
    <citation type="submission" date="2021-02" db="EMBL/GenBank/DDBJ databases">
        <title>De Novo genome assembly of isolated myxobacteria.</title>
        <authorList>
            <person name="Stevens D.C."/>
        </authorList>
    </citation>
    <scope>NUCLEOTIDE SEQUENCE [LARGE SCALE GENOMIC DNA]</scope>
    <source>
        <strain evidence="2 3">SCHIC003</strain>
    </source>
</reference>
<sequence>MTSHPSVLAVMAFTLLTAPSVHAEEQALVQSTSADLNGDGKPEAIAVKGNENNGDFDFVLTVGTATHRMKVGAEVLGLSLLDLDSSDKLKEVAVHSGMTDTDTLAFVFRYDGKSLKPLGSVPALTEVKGNGVILSDSWRGFWNGRDKYAVDPKTQQLALVPQEFYYVGQEATVRESFPITQTRSDKKPVAQLAVGSKIQVVAATRVPVPGSPHTAFAYLVKSSTGLMGWTTPEVLAAKTDGLTWAG</sequence>